<evidence type="ECO:0000313" key="1">
    <source>
        <dbReference type="EMBL" id="ALI00395.1"/>
    </source>
</evidence>
<evidence type="ECO:0000313" key="2">
    <source>
        <dbReference type="Proteomes" id="UP000066487"/>
    </source>
</evidence>
<dbReference type="Proteomes" id="UP000066487">
    <property type="component" value="Chromosome"/>
</dbReference>
<organism evidence="1 2">
    <name type="scientific">Pseudomonas fluorescens</name>
    <dbReference type="NCBI Taxonomy" id="294"/>
    <lineage>
        <taxon>Bacteria</taxon>
        <taxon>Pseudomonadati</taxon>
        <taxon>Pseudomonadota</taxon>
        <taxon>Gammaproteobacteria</taxon>
        <taxon>Pseudomonadales</taxon>
        <taxon>Pseudomonadaceae</taxon>
        <taxon>Pseudomonas</taxon>
    </lineage>
</organism>
<dbReference type="EMBL" id="CP012830">
    <property type="protein sequence ID" value="ALI00395.1"/>
    <property type="molecule type" value="Genomic_DNA"/>
</dbReference>
<reference evidence="1 2" key="2">
    <citation type="journal article" date="2018" name="Nature">
        <title>Mutant phenotypes for thousands of bacterial genes of unknown function.</title>
        <authorList>
            <person name="Price M.N."/>
            <person name="Wetmore K.M."/>
            <person name="Waters R.J."/>
            <person name="Callaghan M."/>
            <person name="Ray J."/>
            <person name="Liu H."/>
            <person name="Kuehl J.V."/>
            <person name="Melnyk R.A."/>
            <person name="Lamson J.S."/>
            <person name="Suh Y."/>
            <person name="Carlson H.K."/>
            <person name="Esquivel Z."/>
            <person name="Sadeeshkumar H."/>
            <person name="Chakraborty R."/>
            <person name="Zane G.M."/>
            <person name="Rubin B.E."/>
            <person name="Wall J.D."/>
            <person name="Visel A."/>
            <person name="Bristow J."/>
            <person name="Blow M.J."/>
            <person name="Arkin A.P."/>
            <person name="Deutschbauer A.M."/>
        </authorList>
    </citation>
    <scope>NUCLEOTIDE SEQUENCE [LARGE SCALE GENOMIC DNA]</scope>
    <source>
        <strain evidence="1 2">FW300-N2E3</strain>
    </source>
</reference>
<protein>
    <submittedName>
        <fullName evidence="1">Uncharacterized protein</fullName>
    </submittedName>
</protein>
<name>A0A0N9VKL6_PSEFL</name>
<reference evidence="2" key="1">
    <citation type="submission" date="2015-09" db="EMBL/GenBank/DDBJ databases">
        <title>Whole genome sequence of Pseudomonas fluorescens FW300-N2E3.</title>
        <authorList>
            <person name="Ray J."/>
            <person name="Melnyk R."/>
            <person name="Deutschbauer A."/>
        </authorList>
    </citation>
    <scope>NUCLEOTIDE SEQUENCE [LARGE SCALE GENOMIC DNA]</scope>
    <source>
        <strain evidence="2">FW300-N2E3</strain>
    </source>
</reference>
<accession>A0A0N9VKL6</accession>
<proteinExistence type="predicted"/>
<sequence>MSEEKLDVAATPPPNMESPFKDMAYDSPLWVVGRSEFGASSPGVISLALLTYQPFSEYEYAESAEAKQGSGGDYVHNKPLPPGPCSLVIQYHKRTSSPPKDEDSVKYNTGMFYIRTAPE</sequence>
<dbReference type="AlphaFoldDB" id="A0A0N9VKL6"/>
<gene>
    <name evidence="1" type="ORF">AO353_04760</name>
</gene>